<sequence length="213" mass="23745">MDRVLKILFFAVIVRPIVIIVLGLNLRGKQNLPQRGPAMIAANHNSHLDTLVLMSLYPLAKLHKVRPVAAADYFLKNRFLAWFALKCIGIIPINRTGRQRKSELFAGCHKAMDNGDILILFPEGSRGNPEELSEIKRGIYHIVHGRTDTKVTPVMMHGLGRALPRGEALLVPFNCDVIIGEQLAEAKSAENLVNEIKASFLELQKYCITCNQA</sequence>
<organism evidence="6 7">
    <name type="scientific">Gimesia aquarii</name>
    <dbReference type="NCBI Taxonomy" id="2527964"/>
    <lineage>
        <taxon>Bacteria</taxon>
        <taxon>Pseudomonadati</taxon>
        <taxon>Planctomycetota</taxon>
        <taxon>Planctomycetia</taxon>
        <taxon>Planctomycetales</taxon>
        <taxon>Planctomycetaceae</taxon>
        <taxon>Gimesia</taxon>
    </lineage>
</organism>
<evidence type="ECO:0000259" key="5">
    <source>
        <dbReference type="SMART" id="SM00563"/>
    </source>
</evidence>
<dbReference type="GO" id="GO:0006654">
    <property type="term" value="P:phosphatidic acid biosynthetic process"/>
    <property type="evidence" value="ECO:0007669"/>
    <property type="project" value="TreeGrafter"/>
</dbReference>
<dbReference type="EMBL" id="CP037920">
    <property type="protein sequence ID" value="QDT96354.1"/>
    <property type="molecule type" value="Genomic_DNA"/>
</dbReference>
<evidence type="ECO:0000256" key="1">
    <source>
        <dbReference type="ARBA" id="ARBA00005189"/>
    </source>
</evidence>
<proteinExistence type="predicted"/>
<keyword evidence="3 6" id="KW-0012">Acyltransferase</keyword>
<dbReference type="AlphaFoldDB" id="A0A517VTL1"/>
<keyword evidence="4" id="KW-0472">Membrane</keyword>
<dbReference type="Pfam" id="PF01553">
    <property type="entry name" value="Acyltransferase"/>
    <property type="match status" value="1"/>
</dbReference>
<evidence type="ECO:0000256" key="2">
    <source>
        <dbReference type="ARBA" id="ARBA00022679"/>
    </source>
</evidence>
<dbReference type="SUPFAM" id="SSF69593">
    <property type="entry name" value="Glycerol-3-phosphate (1)-acyltransferase"/>
    <property type="match status" value="1"/>
</dbReference>
<dbReference type="KEGG" id="gaw:V144x_18080"/>
<dbReference type="Proteomes" id="UP000318704">
    <property type="component" value="Chromosome"/>
</dbReference>
<dbReference type="SMART" id="SM00563">
    <property type="entry name" value="PlsC"/>
    <property type="match status" value="1"/>
</dbReference>
<accession>A0A517VTL1</accession>
<protein>
    <submittedName>
        <fullName evidence="6">2-acyl-glycerophospho-ethanolamine acyltransferase</fullName>
    </submittedName>
</protein>
<comment type="pathway">
    <text evidence="1">Lipid metabolism.</text>
</comment>
<evidence type="ECO:0000256" key="4">
    <source>
        <dbReference type="SAM" id="Phobius"/>
    </source>
</evidence>
<dbReference type="InterPro" id="IPR002123">
    <property type="entry name" value="Plipid/glycerol_acylTrfase"/>
</dbReference>
<dbReference type="GO" id="GO:0003841">
    <property type="term" value="F:1-acylglycerol-3-phosphate O-acyltransferase activity"/>
    <property type="evidence" value="ECO:0007669"/>
    <property type="project" value="TreeGrafter"/>
</dbReference>
<reference evidence="6 7" key="1">
    <citation type="submission" date="2019-03" db="EMBL/GenBank/DDBJ databases">
        <title>Deep-cultivation of Planctomycetes and their phenomic and genomic characterization uncovers novel biology.</title>
        <authorList>
            <person name="Wiegand S."/>
            <person name="Jogler M."/>
            <person name="Boedeker C."/>
            <person name="Pinto D."/>
            <person name="Vollmers J."/>
            <person name="Rivas-Marin E."/>
            <person name="Kohn T."/>
            <person name="Peeters S.H."/>
            <person name="Heuer A."/>
            <person name="Rast P."/>
            <person name="Oberbeckmann S."/>
            <person name="Bunk B."/>
            <person name="Jeske O."/>
            <person name="Meyerdierks A."/>
            <person name="Storesund J.E."/>
            <person name="Kallscheuer N."/>
            <person name="Luecker S."/>
            <person name="Lage O.M."/>
            <person name="Pohl T."/>
            <person name="Merkel B.J."/>
            <person name="Hornburger P."/>
            <person name="Mueller R.-W."/>
            <person name="Bruemmer F."/>
            <person name="Labrenz M."/>
            <person name="Spormann A.M."/>
            <person name="Op den Camp H."/>
            <person name="Overmann J."/>
            <person name="Amann R."/>
            <person name="Jetten M.S.M."/>
            <person name="Mascher T."/>
            <person name="Medema M.H."/>
            <person name="Devos D.P."/>
            <person name="Kaster A.-K."/>
            <person name="Ovreas L."/>
            <person name="Rohde M."/>
            <person name="Galperin M.Y."/>
            <person name="Jogler C."/>
        </authorList>
    </citation>
    <scope>NUCLEOTIDE SEQUENCE [LARGE SCALE GENOMIC DNA]</scope>
    <source>
        <strain evidence="6 7">V144</strain>
    </source>
</reference>
<evidence type="ECO:0000256" key="3">
    <source>
        <dbReference type="ARBA" id="ARBA00023315"/>
    </source>
</evidence>
<dbReference type="CDD" id="cd07989">
    <property type="entry name" value="LPLAT_AGPAT-like"/>
    <property type="match status" value="1"/>
</dbReference>
<keyword evidence="4" id="KW-0812">Transmembrane</keyword>
<dbReference type="RefSeq" id="WP_144984324.1">
    <property type="nucleotide sequence ID" value="NZ_CP037920.1"/>
</dbReference>
<evidence type="ECO:0000313" key="7">
    <source>
        <dbReference type="Proteomes" id="UP000318704"/>
    </source>
</evidence>
<keyword evidence="2 6" id="KW-0808">Transferase</keyword>
<name>A0A517VTL1_9PLAN</name>
<evidence type="ECO:0000313" key="6">
    <source>
        <dbReference type="EMBL" id="QDT96354.1"/>
    </source>
</evidence>
<feature type="transmembrane region" description="Helical" evidence="4">
    <location>
        <begin position="6"/>
        <end position="26"/>
    </location>
</feature>
<keyword evidence="4" id="KW-1133">Transmembrane helix</keyword>
<dbReference type="PANTHER" id="PTHR10434">
    <property type="entry name" value="1-ACYL-SN-GLYCEROL-3-PHOSPHATE ACYLTRANSFERASE"/>
    <property type="match status" value="1"/>
</dbReference>
<feature type="domain" description="Phospholipid/glycerol acyltransferase" evidence="5">
    <location>
        <begin position="38"/>
        <end position="159"/>
    </location>
</feature>
<dbReference type="PANTHER" id="PTHR10434:SF11">
    <property type="entry name" value="1-ACYL-SN-GLYCEROL-3-PHOSPHATE ACYLTRANSFERASE"/>
    <property type="match status" value="1"/>
</dbReference>
<gene>
    <name evidence="6" type="ORF">V144x_18080</name>
</gene>